<reference evidence="3" key="1">
    <citation type="submission" date="2016-10" db="EMBL/GenBank/DDBJ databases">
        <authorList>
            <person name="Varghese N."/>
            <person name="Submissions S."/>
        </authorList>
    </citation>
    <scope>NUCLEOTIDE SEQUENCE [LARGE SCALE GENOMIC DNA]</scope>
    <source>
        <strain evidence="3">DSM 3384</strain>
    </source>
</reference>
<dbReference type="Proteomes" id="UP000199608">
    <property type="component" value="Unassembled WGS sequence"/>
</dbReference>
<dbReference type="AlphaFoldDB" id="A0A1H2HKJ1"/>
<feature type="transmembrane region" description="Helical" evidence="1">
    <location>
        <begin position="112"/>
        <end position="138"/>
    </location>
</feature>
<feature type="transmembrane region" description="Helical" evidence="1">
    <location>
        <begin position="41"/>
        <end position="61"/>
    </location>
</feature>
<keyword evidence="1" id="KW-0812">Transmembrane</keyword>
<dbReference type="InterPro" id="IPR017199">
    <property type="entry name" value="UCP037409_transporter"/>
</dbReference>
<feature type="transmembrane region" description="Helical" evidence="1">
    <location>
        <begin position="177"/>
        <end position="200"/>
    </location>
</feature>
<accession>A0A1H2HKJ1</accession>
<dbReference type="Pfam" id="PF09930">
    <property type="entry name" value="DUF2162"/>
    <property type="match status" value="1"/>
</dbReference>
<dbReference type="EMBL" id="FNLL01000006">
    <property type="protein sequence ID" value="SDU32400.1"/>
    <property type="molecule type" value="Genomic_DNA"/>
</dbReference>
<evidence type="ECO:0000256" key="1">
    <source>
        <dbReference type="SAM" id="Phobius"/>
    </source>
</evidence>
<evidence type="ECO:0000313" key="3">
    <source>
        <dbReference type="Proteomes" id="UP000199608"/>
    </source>
</evidence>
<dbReference type="RefSeq" id="WP_092234561.1">
    <property type="nucleotide sequence ID" value="NZ_FNLL01000006.1"/>
</dbReference>
<evidence type="ECO:0000313" key="2">
    <source>
        <dbReference type="EMBL" id="SDU32400.1"/>
    </source>
</evidence>
<keyword evidence="3" id="KW-1185">Reference proteome</keyword>
<protein>
    <submittedName>
        <fullName evidence="2">Predicted transporter</fullName>
    </submittedName>
</protein>
<sequence length="250" mass="27057">MFEQLWMSGILVAFSAFGIKAGMGLGAQVYSKTVSTKKKALFLSAGFFAYLLLFLLMYALVSRLNLLSYLDHLSNMLQYGMLVHLLVAAGLFVWGAKLLLNQSKKHNSSLFRASLLLVMPCPVCATVILLNLTLALSLSTLTPFLTTLVLFGLFAGIIAVTLGLLFPYHHRMGSGNVFLGSSMTLISLYFLMTVIIAPIYPKIKAAFAMAVSNTPVSGIDPKSTLILSGLSLALAGTGFIRTYFNKGDIH</sequence>
<organism evidence="2 3">
    <name type="scientific">Desulfobacula phenolica</name>
    <dbReference type="NCBI Taxonomy" id="90732"/>
    <lineage>
        <taxon>Bacteria</taxon>
        <taxon>Pseudomonadati</taxon>
        <taxon>Thermodesulfobacteriota</taxon>
        <taxon>Desulfobacteria</taxon>
        <taxon>Desulfobacterales</taxon>
        <taxon>Desulfobacteraceae</taxon>
        <taxon>Desulfobacula</taxon>
    </lineage>
</organism>
<feature type="transmembrane region" description="Helical" evidence="1">
    <location>
        <begin position="81"/>
        <end position="100"/>
    </location>
</feature>
<feature type="transmembrane region" description="Helical" evidence="1">
    <location>
        <begin position="225"/>
        <end position="244"/>
    </location>
</feature>
<keyword evidence="1" id="KW-0472">Membrane</keyword>
<proteinExistence type="predicted"/>
<name>A0A1H2HKJ1_9BACT</name>
<feature type="transmembrane region" description="Helical" evidence="1">
    <location>
        <begin position="6"/>
        <end position="29"/>
    </location>
</feature>
<gene>
    <name evidence="2" type="ORF">SAMN04487931_106304</name>
</gene>
<keyword evidence="1" id="KW-1133">Transmembrane helix</keyword>
<feature type="transmembrane region" description="Helical" evidence="1">
    <location>
        <begin position="144"/>
        <end position="165"/>
    </location>
</feature>